<dbReference type="EMBL" id="JAJBZT010000002">
    <property type="protein sequence ID" value="MCB6182795.1"/>
    <property type="molecule type" value="Genomic_DNA"/>
</dbReference>
<dbReference type="SUPFAM" id="SSF46785">
    <property type="entry name" value="Winged helix' DNA-binding domain"/>
    <property type="match status" value="1"/>
</dbReference>
<dbReference type="PANTHER" id="PTHR33202:SF6">
    <property type="entry name" value="ZINC UPTAKE REGULATION PROTEIN"/>
    <property type="match status" value="1"/>
</dbReference>
<evidence type="ECO:0000256" key="1">
    <source>
        <dbReference type="ARBA" id="ARBA00007957"/>
    </source>
</evidence>
<dbReference type="InterPro" id="IPR036390">
    <property type="entry name" value="WH_DNA-bd_sf"/>
</dbReference>
<keyword evidence="4 7" id="KW-0805">Transcription regulation</keyword>
<dbReference type="CDD" id="cd07153">
    <property type="entry name" value="Fur_like"/>
    <property type="match status" value="1"/>
</dbReference>
<comment type="subunit">
    <text evidence="7">Homodimer.</text>
</comment>
<dbReference type="Gene3D" id="1.10.10.10">
    <property type="entry name" value="Winged helix-like DNA-binding domain superfamily/Winged helix DNA-binding domain"/>
    <property type="match status" value="1"/>
</dbReference>
<evidence type="ECO:0000313" key="9">
    <source>
        <dbReference type="Proteomes" id="UP001165395"/>
    </source>
</evidence>
<keyword evidence="7" id="KW-0479">Metal-binding</keyword>
<dbReference type="Proteomes" id="UP001165395">
    <property type="component" value="Unassembled WGS sequence"/>
</dbReference>
<comment type="similarity">
    <text evidence="1 7">Belongs to the Fur family.</text>
</comment>
<proteinExistence type="inferred from homology"/>
<sequence length="153" mass="17021">MAHTLSDQLEAANRWCLDRGEKLTDIRREVLSLLFSHGHSMKAYDILSELQRQRPNAAPPTVYRALDFLLSVGLIHRLDSVNAFVACPEFSQPHHHGLLLVCEHCHNVIEIADAPWLSALAETAKTHGFVPGHQELEIKGLCTACHAAKGNMQ</sequence>
<evidence type="ECO:0000256" key="7">
    <source>
        <dbReference type="RuleBase" id="RU364037"/>
    </source>
</evidence>
<keyword evidence="2 7" id="KW-0678">Repressor</keyword>
<evidence type="ECO:0000256" key="6">
    <source>
        <dbReference type="ARBA" id="ARBA00023163"/>
    </source>
</evidence>
<evidence type="ECO:0000256" key="2">
    <source>
        <dbReference type="ARBA" id="ARBA00022491"/>
    </source>
</evidence>
<dbReference type="InterPro" id="IPR036388">
    <property type="entry name" value="WH-like_DNA-bd_sf"/>
</dbReference>
<reference evidence="8" key="1">
    <citation type="submission" date="2021-10" db="EMBL/GenBank/DDBJ databases">
        <title>The complete genome sequence of Leeia sp. TBRC 13508.</title>
        <authorList>
            <person name="Charoenyingcharoen P."/>
            <person name="Yukphan P."/>
        </authorList>
    </citation>
    <scope>NUCLEOTIDE SEQUENCE</scope>
    <source>
        <strain evidence="8">TBRC 13508</strain>
    </source>
</reference>
<dbReference type="RefSeq" id="WP_227178884.1">
    <property type="nucleotide sequence ID" value="NZ_JAJBZT010000002.1"/>
</dbReference>
<dbReference type="Gene3D" id="3.30.1490.190">
    <property type="match status" value="1"/>
</dbReference>
<comment type="caution">
    <text evidence="8">The sequence shown here is derived from an EMBL/GenBank/DDBJ whole genome shotgun (WGS) entry which is preliminary data.</text>
</comment>
<dbReference type="PANTHER" id="PTHR33202">
    <property type="entry name" value="ZINC UPTAKE REGULATION PROTEIN"/>
    <property type="match status" value="1"/>
</dbReference>
<accession>A0ABS8D3P4</accession>
<comment type="subcellular location">
    <subcellularLocation>
        <location evidence="7">Cytoplasm</location>
    </subcellularLocation>
</comment>
<dbReference type="Pfam" id="PF01475">
    <property type="entry name" value="FUR"/>
    <property type="match status" value="1"/>
</dbReference>
<dbReference type="InterPro" id="IPR002481">
    <property type="entry name" value="FUR"/>
</dbReference>
<evidence type="ECO:0000256" key="3">
    <source>
        <dbReference type="ARBA" id="ARBA00022833"/>
    </source>
</evidence>
<keyword evidence="7" id="KW-0408">Iron</keyword>
<evidence type="ECO:0000256" key="4">
    <source>
        <dbReference type="ARBA" id="ARBA00023015"/>
    </source>
</evidence>
<organism evidence="8 9">
    <name type="scientific">Leeia speluncae</name>
    <dbReference type="NCBI Taxonomy" id="2884804"/>
    <lineage>
        <taxon>Bacteria</taxon>
        <taxon>Pseudomonadati</taxon>
        <taxon>Pseudomonadota</taxon>
        <taxon>Betaproteobacteria</taxon>
        <taxon>Neisseriales</taxon>
        <taxon>Leeiaceae</taxon>
        <taxon>Leeia</taxon>
    </lineage>
</organism>
<keyword evidence="6 7" id="KW-0804">Transcription</keyword>
<gene>
    <name evidence="7" type="primary">fur</name>
    <name evidence="8" type="ORF">LIN78_04430</name>
</gene>
<keyword evidence="9" id="KW-1185">Reference proteome</keyword>
<keyword evidence="3 7" id="KW-0862">Zinc</keyword>
<name>A0ABS8D3P4_9NEIS</name>
<dbReference type="InterPro" id="IPR043135">
    <property type="entry name" value="Fur_C"/>
</dbReference>
<keyword evidence="5 7" id="KW-0238">DNA-binding</keyword>
<protein>
    <recommendedName>
        <fullName evidence="7">Ferric uptake regulation protein</fullName>
    </recommendedName>
</protein>
<evidence type="ECO:0000313" key="8">
    <source>
        <dbReference type="EMBL" id="MCB6182795.1"/>
    </source>
</evidence>
<evidence type="ECO:0000256" key="5">
    <source>
        <dbReference type="ARBA" id="ARBA00023125"/>
    </source>
</evidence>
<keyword evidence="7" id="KW-0963">Cytoplasm</keyword>